<evidence type="ECO:0000256" key="4">
    <source>
        <dbReference type="ARBA" id="ARBA00022692"/>
    </source>
</evidence>
<accession>A0A6J4SL09</accession>
<evidence type="ECO:0000313" key="11">
    <source>
        <dbReference type="EMBL" id="CAA9494512.1"/>
    </source>
</evidence>
<dbReference type="EMBL" id="CADCVK010000342">
    <property type="protein sequence ID" value="CAA9494512.1"/>
    <property type="molecule type" value="Genomic_DNA"/>
</dbReference>
<feature type="domain" description="Anti-sigma K factor RskA C-terminal" evidence="10">
    <location>
        <begin position="103"/>
        <end position="240"/>
    </location>
</feature>
<proteinExistence type="predicted"/>
<comment type="subcellular location">
    <subcellularLocation>
        <location evidence="2">Cell membrane</location>
    </subcellularLocation>
    <subcellularLocation>
        <location evidence="1">Membrane</location>
        <topology evidence="1">Single-pass membrane protein</topology>
    </subcellularLocation>
</comment>
<dbReference type="GO" id="GO:0016989">
    <property type="term" value="F:sigma factor antagonist activity"/>
    <property type="evidence" value="ECO:0007669"/>
    <property type="project" value="TreeGrafter"/>
</dbReference>
<sequence>MSPMDDRSFEDLKEAYALGALPDNERATVEAYLALHPERQVEIDDMVGIAGLLALAPPEQEPPADLRRRLMQVVESESVQPRAARRRTSSWFGRLGDFRNLALGAAALLVVGLLSWNVLLQGDVQDLRGQVEEARTADQAQDTREIELGGSWVEQGARAEVTALKDDRAILVVEDMPSIPDGRTGQVWVIRDEKPEPSGLLEPSGNMAATAITTNLRGADAIAVTVEPAGGSDQPTSDPVLVQEL</sequence>
<evidence type="ECO:0000256" key="2">
    <source>
        <dbReference type="ARBA" id="ARBA00004236"/>
    </source>
</evidence>
<dbReference type="PANTHER" id="PTHR37461">
    <property type="entry name" value="ANTI-SIGMA-K FACTOR RSKA"/>
    <property type="match status" value="1"/>
</dbReference>
<dbReference type="Pfam" id="PF10099">
    <property type="entry name" value="RskA_C"/>
    <property type="match status" value="1"/>
</dbReference>
<feature type="transmembrane region" description="Helical" evidence="9">
    <location>
        <begin position="101"/>
        <end position="120"/>
    </location>
</feature>
<reference evidence="11" key="1">
    <citation type="submission" date="2020-02" db="EMBL/GenBank/DDBJ databases">
        <authorList>
            <person name="Meier V. D."/>
        </authorList>
    </citation>
    <scope>NUCLEOTIDE SEQUENCE</scope>
    <source>
        <strain evidence="11">AVDCRST_MAG12</strain>
    </source>
</reference>
<keyword evidence="6 9" id="KW-0472">Membrane</keyword>
<evidence type="ECO:0000256" key="5">
    <source>
        <dbReference type="ARBA" id="ARBA00022989"/>
    </source>
</evidence>
<dbReference type="InterPro" id="IPR018764">
    <property type="entry name" value="RskA_C"/>
</dbReference>
<name>A0A6J4SL09_9ACTN</name>
<dbReference type="GO" id="GO:0006417">
    <property type="term" value="P:regulation of translation"/>
    <property type="evidence" value="ECO:0007669"/>
    <property type="project" value="TreeGrafter"/>
</dbReference>
<gene>
    <name evidence="11" type="ORF">AVDCRST_MAG12-2285</name>
</gene>
<evidence type="ECO:0000256" key="6">
    <source>
        <dbReference type="ARBA" id="ARBA00023136"/>
    </source>
</evidence>
<dbReference type="AlphaFoldDB" id="A0A6J4SL09"/>
<evidence type="ECO:0000256" key="8">
    <source>
        <dbReference type="ARBA" id="ARBA00030803"/>
    </source>
</evidence>
<evidence type="ECO:0000256" key="3">
    <source>
        <dbReference type="ARBA" id="ARBA00022475"/>
    </source>
</evidence>
<dbReference type="PANTHER" id="PTHR37461:SF1">
    <property type="entry name" value="ANTI-SIGMA-K FACTOR RSKA"/>
    <property type="match status" value="1"/>
</dbReference>
<evidence type="ECO:0000256" key="7">
    <source>
        <dbReference type="ARBA" id="ARBA00029829"/>
    </source>
</evidence>
<keyword evidence="4 9" id="KW-0812">Transmembrane</keyword>
<organism evidence="11">
    <name type="scientific">uncultured Rubrobacteraceae bacterium</name>
    <dbReference type="NCBI Taxonomy" id="349277"/>
    <lineage>
        <taxon>Bacteria</taxon>
        <taxon>Bacillati</taxon>
        <taxon>Actinomycetota</taxon>
        <taxon>Rubrobacteria</taxon>
        <taxon>Rubrobacterales</taxon>
        <taxon>Rubrobacteraceae</taxon>
        <taxon>environmental samples</taxon>
    </lineage>
</organism>
<evidence type="ECO:0000259" key="10">
    <source>
        <dbReference type="Pfam" id="PF10099"/>
    </source>
</evidence>
<keyword evidence="3" id="KW-1003">Cell membrane</keyword>
<dbReference type="Gene3D" id="1.10.10.1320">
    <property type="entry name" value="Anti-sigma factor, zinc-finger domain"/>
    <property type="match status" value="1"/>
</dbReference>
<evidence type="ECO:0000256" key="9">
    <source>
        <dbReference type="SAM" id="Phobius"/>
    </source>
</evidence>
<dbReference type="GO" id="GO:0005886">
    <property type="term" value="C:plasma membrane"/>
    <property type="evidence" value="ECO:0007669"/>
    <property type="project" value="UniProtKB-SubCell"/>
</dbReference>
<dbReference type="InterPro" id="IPR041916">
    <property type="entry name" value="Anti_sigma_zinc_sf"/>
</dbReference>
<dbReference type="InterPro" id="IPR051474">
    <property type="entry name" value="Anti-sigma-K/W_factor"/>
</dbReference>
<evidence type="ECO:0000256" key="1">
    <source>
        <dbReference type="ARBA" id="ARBA00004167"/>
    </source>
</evidence>
<protein>
    <recommendedName>
        <fullName evidence="8">Regulator of SigK</fullName>
    </recommendedName>
    <alternativeName>
        <fullName evidence="7">Sigma-K anti-sigma factor RskA</fullName>
    </alternativeName>
</protein>
<keyword evidence="5 9" id="KW-1133">Transmembrane helix</keyword>